<evidence type="ECO:0000313" key="1">
    <source>
        <dbReference type="EMBL" id="TLF82568.1"/>
    </source>
</evidence>
<sequence>MADMGGEVKLWQHLAGEAEAGRLSLDESVAKDCANVIQQRIDLYEQLREDLKRINRVTGLGDFACTKELATMLGLKAIGGEGDVDSSLKAHVDVLVLMRDTISKSVKDLADQDTSTSQAFNGTQVN</sequence>
<protein>
    <submittedName>
        <fullName evidence="1">Uncharacterized protein</fullName>
    </submittedName>
</protein>
<dbReference type="AlphaFoldDB" id="A0A5R8P0Z6"/>
<accession>A0A5R8P0Z6</accession>
<organism evidence="1 2">
    <name type="scientific">Nocardia cyriacigeorgica</name>
    <dbReference type="NCBI Taxonomy" id="135487"/>
    <lineage>
        <taxon>Bacteria</taxon>
        <taxon>Bacillati</taxon>
        <taxon>Actinomycetota</taxon>
        <taxon>Actinomycetes</taxon>
        <taxon>Mycobacteriales</taxon>
        <taxon>Nocardiaceae</taxon>
        <taxon>Nocardia</taxon>
    </lineage>
</organism>
<name>A0A5R8P0Z6_9NOCA</name>
<reference evidence="1 2" key="1">
    <citation type="submission" date="2019-05" db="EMBL/GenBank/DDBJ databases">
        <title>Genomes sequences of two Nocardia cyriacigeorgica environmental isolates, type strains Nocardia asteroides ATCC 19247 and Nocardia cyriacigeorgica DSM 44484.</title>
        <authorList>
            <person name="Vautrin F."/>
            <person name="Bergeron E."/>
            <person name="Dubost A."/>
            <person name="Abrouk D."/>
            <person name="Rodriguez Nava V."/>
            <person name="Pujic P."/>
        </authorList>
    </citation>
    <scope>NUCLEOTIDE SEQUENCE [LARGE SCALE GENOMIC DNA]</scope>
    <source>
        <strain evidence="1 2">EML 446</strain>
    </source>
</reference>
<dbReference type="EMBL" id="VBUT01000001">
    <property type="protein sequence ID" value="TLF82568.1"/>
    <property type="molecule type" value="Genomic_DNA"/>
</dbReference>
<evidence type="ECO:0000313" key="2">
    <source>
        <dbReference type="Proteomes" id="UP000306378"/>
    </source>
</evidence>
<dbReference type="RefSeq" id="WP_138446164.1">
    <property type="nucleotide sequence ID" value="NZ_VBUT01000001.1"/>
</dbReference>
<gene>
    <name evidence="1" type="ORF">FEK34_02200</name>
</gene>
<proteinExistence type="predicted"/>
<dbReference type="Proteomes" id="UP000306378">
    <property type="component" value="Unassembled WGS sequence"/>
</dbReference>
<comment type="caution">
    <text evidence="1">The sequence shown here is derived from an EMBL/GenBank/DDBJ whole genome shotgun (WGS) entry which is preliminary data.</text>
</comment>